<dbReference type="RefSeq" id="WP_100992942.1">
    <property type="nucleotide sequence ID" value="NZ_CP025096.1"/>
</dbReference>
<sequence length="306" mass="34823">MLPYFPFGQQFNDKMGTYPFGENDPLIDVDDNYPAELLLKRALLSERPDYYYQTLPGCETAQWEALELILTTLAQTKPDQFTLHKEQTTWHWNNHLLNEKTDFIPGDSSTLPTDPLNWAGLQVQEDLLLLAGEDASLVAGHLCFANDWCLDEKLGLPFWQIHAPIIPIVEPMMRAAQKSLERLPVGRPVWRLNWSVKVTDQLDMTSRHLPALKQALAEQLPYLTPNTIGNQLFIRVERQTLTRLPRSGAILFGIHTYQNRLANEVNSRPGGAAHMANVFSTTPPAMLDYKSMTDFLPALLTYLHNQ</sequence>
<gene>
    <name evidence="1" type="ORF">CWM47_33900</name>
</gene>
<name>A0A2K8Z951_9BACT</name>
<dbReference type="KEGG" id="spir:CWM47_33900"/>
<dbReference type="AlphaFoldDB" id="A0A2K8Z951"/>
<dbReference type="Pfam" id="PF11927">
    <property type="entry name" value="HODM_asu-like"/>
    <property type="match status" value="1"/>
</dbReference>
<dbReference type="Proteomes" id="UP000232883">
    <property type="component" value="Chromosome"/>
</dbReference>
<reference evidence="1 2" key="1">
    <citation type="submission" date="2017-11" db="EMBL/GenBank/DDBJ databases">
        <title>Taxonomic description and genome sequences of Spirosoma HA7 sp. nov., isolated from pollen microhabitat of Corylus avellana.</title>
        <authorList>
            <person name="Ambika Manirajan B."/>
            <person name="Suarez C."/>
            <person name="Ratering S."/>
            <person name="Geissler-Plaum R."/>
            <person name="Cardinale M."/>
            <person name="Sylvia S."/>
        </authorList>
    </citation>
    <scope>NUCLEOTIDE SEQUENCE [LARGE SCALE GENOMIC DNA]</scope>
    <source>
        <strain evidence="1 2">HA7</strain>
    </source>
</reference>
<dbReference type="OrthoDB" id="5242510at2"/>
<evidence type="ECO:0008006" key="3">
    <source>
        <dbReference type="Google" id="ProtNLM"/>
    </source>
</evidence>
<protein>
    <recommendedName>
        <fullName evidence="3">DUF3445 domain-containing protein</fullName>
    </recommendedName>
</protein>
<accession>A0A2K8Z951</accession>
<dbReference type="EMBL" id="CP025096">
    <property type="protein sequence ID" value="AUD06397.1"/>
    <property type="molecule type" value="Genomic_DNA"/>
</dbReference>
<keyword evidence="2" id="KW-1185">Reference proteome</keyword>
<evidence type="ECO:0000313" key="1">
    <source>
        <dbReference type="EMBL" id="AUD06397.1"/>
    </source>
</evidence>
<dbReference type="InterPro" id="IPR021848">
    <property type="entry name" value="HODM_asu-like"/>
</dbReference>
<evidence type="ECO:0000313" key="2">
    <source>
        <dbReference type="Proteomes" id="UP000232883"/>
    </source>
</evidence>
<organism evidence="1 2">
    <name type="scientific">Spirosoma pollinicola</name>
    <dbReference type="NCBI Taxonomy" id="2057025"/>
    <lineage>
        <taxon>Bacteria</taxon>
        <taxon>Pseudomonadati</taxon>
        <taxon>Bacteroidota</taxon>
        <taxon>Cytophagia</taxon>
        <taxon>Cytophagales</taxon>
        <taxon>Cytophagaceae</taxon>
        <taxon>Spirosoma</taxon>
    </lineage>
</organism>
<proteinExistence type="predicted"/>